<dbReference type="PANTHER" id="PTHR47853:SF1">
    <property type="entry name" value="EXPRESSED PROTEIN"/>
    <property type="match status" value="1"/>
</dbReference>
<evidence type="ECO:0000313" key="4">
    <source>
        <dbReference type="EMBL" id="OEL17178.1"/>
    </source>
</evidence>
<organism evidence="4 5">
    <name type="scientific">Dichanthelium oligosanthes</name>
    <dbReference type="NCBI Taxonomy" id="888268"/>
    <lineage>
        <taxon>Eukaryota</taxon>
        <taxon>Viridiplantae</taxon>
        <taxon>Streptophyta</taxon>
        <taxon>Embryophyta</taxon>
        <taxon>Tracheophyta</taxon>
        <taxon>Spermatophyta</taxon>
        <taxon>Magnoliopsida</taxon>
        <taxon>Liliopsida</taxon>
        <taxon>Poales</taxon>
        <taxon>Poaceae</taxon>
        <taxon>PACMAD clade</taxon>
        <taxon>Panicoideae</taxon>
        <taxon>Panicodae</taxon>
        <taxon>Paniceae</taxon>
        <taxon>Dichantheliinae</taxon>
        <taxon>Dichanthelium</taxon>
    </lineage>
</organism>
<dbReference type="GO" id="GO:0005634">
    <property type="term" value="C:nucleus"/>
    <property type="evidence" value="ECO:0007669"/>
    <property type="project" value="UniProtKB-SubCell"/>
</dbReference>
<accession>A0A1E5UWG6</accession>
<dbReference type="Gene3D" id="1.20.930.10">
    <property type="entry name" value="Conserved domain common to transcription factors TFIIS, elongin A, CRSP70"/>
    <property type="match status" value="1"/>
</dbReference>
<reference evidence="4 5" key="1">
    <citation type="submission" date="2016-09" db="EMBL/GenBank/DDBJ databases">
        <title>The draft genome of Dichanthelium oligosanthes: A C3 panicoid grass species.</title>
        <authorList>
            <person name="Studer A.J."/>
            <person name="Schnable J.C."/>
            <person name="Brutnell T.P."/>
        </authorList>
    </citation>
    <scope>NUCLEOTIDE SEQUENCE [LARGE SCALE GENOMIC DNA]</scope>
    <source>
        <strain evidence="5">cv. Kellogg 1175</strain>
        <tissue evidence="4">Leaf</tissue>
    </source>
</reference>
<comment type="caution">
    <text evidence="4">The sequence shown here is derived from an EMBL/GenBank/DDBJ whole genome shotgun (WGS) entry which is preliminary data.</text>
</comment>
<dbReference type="SUPFAM" id="SSF47676">
    <property type="entry name" value="Conserved domain common to transcription factors TFIIS, elongin A, CRSP70"/>
    <property type="match status" value="1"/>
</dbReference>
<dbReference type="AlphaFoldDB" id="A0A1E5UWG6"/>
<evidence type="ECO:0000259" key="3">
    <source>
        <dbReference type="PROSITE" id="PS51319"/>
    </source>
</evidence>
<protein>
    <recommendedName>
        <fullName evidence="3">TFIIS N-terminal domain-containing protein</fullName>
    </recommendedName>
</protein>
<comment type="subcellular location">
    <subcellularLocation>
        <location evidence="1">Nucleus</location>
    </subcellularLocation>
</comment>
<sequence length="258" mass="28591">MADKSPLRRWKCFLPAFGAIDAAIESALGSSRDEYKKMRGDLVEILCDAGADSERAEGLCLLLDQAMAEALQTLRLVPVTPTMLTSTDIAKAVADLRRHESGRVRGLAVAIFDGWRTSIEGDLSRVRAALEKLSQIPQEDETVAAAAAPSGRDACSDRESKVLLADTKQAAKISDPERPKKMPAGGDHVRGERRRGIESASTGGYYREAEDVKRQRKVPEMVDQRSMKAHPTMKERSRASFWRSRDERSLSTSRRHRV</sequence>
<dbReference type="Pfam" id="PF08711">
    <property type="entry name" value="Med26"/>
    <property type="match status" value="1"/>
</dbReference>
<keyword evidence="5" id="KW-1185">Reference proteome</keyword>
<feature type="compositionally biased region" description="Basic and acidic residues" evidence="2">
    <location>
        <begin position="207"/>
        <end position="249"/>
    </location>
</feature>
<feature type="region of interest" description="Disordered" evidence="2">
    <location>
        <begin position="173"/>
        <end position="258"/>
    </location>
</feature>
<gene>
    <name evidence="4" type="ORF">BAE44_0021803</name>
</gene>
<feature type="domain" description="TFIIS N-terminal" evidence="3">
    <location>
        <begin position="44"/>
        <end position="122"/>
    </location>
</feature>
<dbReference type="OrthoDB" id="674790at2759"/>
<dbReference type="Proteomes" id="UP000095767">
    <property type="component" value="Unassembled WGS sequence"/>
</dbReference>
<dbReference type="InterPro" id="IPR017923">
    <property type="entry name" value="TFIIS_N"/>
</dbReference>
<proteinExistence type="predicted"/>
<evidence type="ECO:0000313" key="5">
    <source>
        <dbReference type="Proteomes" id="UP000095767"/>
    </source>
</evidence>
<feature type="compositionally biased region" description="Basic and acidic residues" evidence="2">
    <location>
        <begin position="187"/>
        <end position="197"/>
    </location>
</feature>
<dbReference type="PANTHER" id="PTHR47853">
    <property type="entry name" value="EXPRESSED PROTEIN"/>
    <property type="match status" value="1"/>
</dbReference>
<dbReference type="PROSITE" id="PS51319">
    <property type="entry name" value="TFIIS_N"/>
    <property type="match status" value="1"/>
</dbReference>
<evidence type="ECO:0000256" key="1">
    <source>
        <dbReference type="PROSITE-ProRule" id="PRU00649"/>
    </source>
</evidence>
<keyword evidence="1" id="KW-0539">Nucleus</keyword>
<dbReference type="EMBL" id="LWDX02060714">
    <property type="protein sequence ID" value="OEL17178.1"/>
    <property type="molecule type" value="Genomic_DNA"/>
</dbReference>
<dbReference type="STRING" id="888268.A0A1E5UWG6"/>
<dbReference type="InterPro" id="IPR035441">
    <property type="entry name" value="TFIIS/LEDGF_dom_sf"/>
</dbReference>
<name>A0A1E5UWG6_9POAL</name>
<evidence type="ECO:0000256" key="2">
    <source>
        <dbReference type="SAM" id="MobiDB-lite"/>
    </source>
</evidence>